<dbReference type="OrthoDB" id="10264062at2759"/>
<dbReference type="AlphaFoldDB" id="A0A7J0F2C9"/>
<comment type="caution">
    <text evidence="3">The sequence shown here is derived from an EMBL/GenBank/DDBJ whole genome shotgun (WGS) entry which is preliminary data.</text>
</comment>
<feature type="domain" description="Rab-GAP TBC" evidence="2">
    <location>
        <begin position="238"/>
        <end position="364"/>
    </location>
</feature>
<accession>A0A7J0F2C9</accession>
<evidence type="ECO:0000256" key="1">
    <source>
        <dbReference type="SAM" id="MobiDB-lite"/>
    </source>
</evidence>
<dbReference type="Pfam" id="PF00566">
    <property type="entry name" value="RabGAP-TBC"/>
    <property type="match status" value="1"/>
</dbReference>
<proteinExistence type="predicted"/>
<dbReference type="SUPFAM" id="SSF47923">
    <property type="entry name" value="Ypt/Rab-GAP domain of gyp1p"/>
    <property type="match status" value="1"/>
</dbReference>
<dbReference type="Proteomes" id="UP000585474">
    <property type="component" value="Unassembled WGS sequence"/>
</dbReference>
<dbReference type="Gene3D" id="1.10.8.270">
    <property type="entry name" value="putative rabgap domain of human tbc1 domain family member 14 like domains"/>
    <property type="match status" value="1"/>
</dbReference>
<dbReference type="GO" id="GO:0005096">
    <property type="term" value="F:GTPase activator activity"/>
    <property type="evidence" value="ECO:0007669"/>
    <property type="project" value="TreeGrafter"/>
</dbReference>
<dbReference type="InterPro" id="IPR000195">
    <property type="entry name" value="Rab-GAP-TBC_dom"/>
</dbReference>
<protein>
    <submittedName>
        <fullName evidence="3">Ypt/Rab-GAP domain of gyp1p superfamily protein</fullName>
    </submittedName>
</protein>
<feature type="compositionally biased region" description="Basic and acidic residues" evidence="1">
    <location>
        <begin position="24"/>
        <end position="38"/>
    </location>
</feature>
<dbReference type="EMBL" id="BJWL01000008">
    <property type="protein sequence ID" value="GFY92763.1"/>
    <property type="molecule type" value="Genomic_DNA"/>
</dbReference>
<dbReference type="InterPro" id="IPR035969">
    <property type="entry name" value="Rab-GAP_TBC_sf"/>
</dbReference>
<evidence type="ECO:0000313" key="3">
    <source>
        <dbReference type="EMBL" id="GFY92763.1"/>
    </source>
</evidence>
<name>A0A7J0F2C9_9ERIC</name>
<feature type="region of interest" description="Disordered" evidence="1">
    <location>
        <begin position="24"/>
        <end position="49"/>
    </location>
</feature>
<gene>
    <name evidence="3" type="ORF">Acr_08g0011590</name>
</gene>
<feature type="compositionally biased region" description="Low complexity" evidence="1">
    <location>
        <begin position="39"/>
        <end position="49"/>
    </location>
</feature>
<dbReference type="FunFam" id="1.10.8.270:FF:000021">
    <property type="entry name" value="Ypt/Rab-GAP domain of gyp1p superfamily protein"/>
    <property type="match status" value="1"/>
</dbReference>
<keyword evidence="4" id="KW-1185">Reference proteome</keyword>
<dbReference type="PANTHER" id="PTHR22957">
    <property type="entry name" value="TBC1 DOMAIN FAMILY MEMBER GTPASE-ACTIVATING PROTEIN"/>
    <property type="match status" value="1"/>
</dbReference>
<evidence type="ECO:0000313" key="4">
    <source>
        <dbReference type="Proteomes" id="UP000585474"/>
    </source>
</evidence>
<dbReference type="PROSITE" id="PS50086">
    <property type="entry name" value="TBC_RABGAP"/>
    <property type="match status" value="1"/>
</dbReference>
<organism evidence="3 4">
    <name type="scientific">Actinidia rufa</name>
    <dbReference type="NCBI Taxonomy" id="165716"/>
    <lineage>
        <taxon>Eukaryota</taxon>
        <taxon>Viridiplantae</taxon>
        <taxon>Streptophyta</taxon>
        <taxon>Embryophyta</taxon>
        <taxon>Tracheophyta</taxon>
        <taxon>Spermatophyta</taxon>
        <taxon>Magnoliopsida</taxon>
        <taxon>eudicotyledons</taxon>
        <taxon>Gunneridae</taxon>
        <taxon>Pentapetalae</taxon>
        <taxon>asterids</taxon>
        <taxon>Ericales</taxon>
        <taxon>Actinidiaceae</taxon>
        <taxon>Actinidia</taxon>
    </lineage>
</organism>
<reference evidence="3 4" key="1">
    <citation type="submission" date="2019-07" db="EMBL/GenBank/DDBJ databases">
        <title>De Novo Assembly of kiwifruit Actinidia rufa.</title>
        <authorList>
            <person name="Sugita-Konishi S."/>
            <person name="Sato K."/>
            <person name="Mori E."/>
            <person name="Abe Y."/>
            <person name="Kisaki G."/>
            <person name="Hamano K."/>
            <person name="Suezawa K."/>
            <person name="Otani M."/>
            <person name="Fukuda T."/>
            <person name="Manabe T."/>
            <person name="Gomi K."/>
            <person name="Tabuchi M."/>
            <person name="Akimitsu K."/>
            <person name="Kataoka I."/>
        </authorList>
    </citation>
    <scope>NUCLEOTIDE SEQUENCE [LARGE SCALE GENOMIC DNA]</scope>
    <source>
        <strain evidence="4">cv. Fuchu</strain>
    </source>
</reference>
<evidence type="ECO:0000259" key="2">
    <source>
        <dbReference type="PROSITE" id="PS50086"/>
    </source>
</evidence>
<sequence length="364" mass="41326">MHSSIGTGSLAYVVGSKVMDMRTMSKDDRREAEVKSEHGSNNTNNIENNCYWENNCRETPYDREPESSSDSAEIVSARESMDSAAHGSSYFIPNSGPYNCRSPKIGDEAHGSQCVTESYFNFPSLPVIDLFEKSGKDRRGHVLQDSRLSPQHKNRFKDEHMHSFQINNNADLVMESNGSPSNNVSHPTNHEIEMVHPHVHESVSRPNNPEYKADKVNRLRISDAPEIPMVNATTPEGAAVSEGRISEWLWTLHQIVVDVVRTDCHLEFYEDTKNLGRMADIHAVYAWVDPATGYCQGCMSDLLSPFVLLFEDDADAFWCFEMLLRRTRENFQMEGPTGVMKQLQALWHILELTDKKMFTHLSHT</sequence>
<dbReference type="PANTHER" id="PTHR22957:SF456">
    <property type="entry name" value="YPT_RAB-GAP DOMAIN OF GYP1P SUPERFAMILY PROTEIN"/>
    <property type="match status" value="1"/>
</dbReference>